<dbReference type="Gene3D" id="1.10.10.10">
    <property type="entry name" value="Winged helix-like DNA-binding domain superfamily/Winged helix DNA-binding domain"/>
    <property type="match status" value="1"/>
</dbReference>
<dbReference type="GO" id="GO:0008483">
    <property type="term" value="F:transaminase activity"/>
    <property type="evidence" value="ECO:0007669"/>
    <property type="project" value="UniProtKB-KW"/>
</dbReference>
<dbReference type="GO" id="GO:0003677">
    <property type="term" value="F:DNA binding"/>
    <property type="evidence" value="ECO:0007669"/>
    <property type="project" value="UniProtKB-KW"/>
</dbReference>
<dbReference type="InterPro" id="IPR000524">
    <property type="entry name" value="Tscrpt_reg_HTH_GntR"/>
</dbReference>
<dbReference type="SUPFAM" id="SSF53383">
    <property type="entry name" value="PLP-dependent transferases"/>
    <property type="match status" value="1"/>
</dbReference>
<evidence type="ECO:0000256" key="2">
    <source>
        <dbReference type="ARBA" id="ARBA00022898"/>
    </source>
</evidence>
<dbReference type="InterPro" id="IPR051446">
    <property type="entry name" value="HTH_trans_reg/aminotransferase"/>
</dbReference>
<sequence length="536" mass="57210">MMEYDTANVVCSKDPREAHSIGPAEMIEIIGPLAHAAGGASADGDAKRASLQKQLIERLQQAILTGRLAAGSLLPSSRLLAAEMGVSRNTVVIAYEHLAAVGYVVADRQGTRVSPLSSPAARGEPPARSGAPEVAYAARVGQFEATRSHGDDSLALTPGTPALDHFPLGAWRRALERAMDRALPLALGYGTPVGEPALRDAIAAHLRMARGVRCEGSQVVITEGAQEALNLCVRLFTNPGDMAWVEDPGYRGAKAAFNLGDLNLLPVPVDAEGMAAPAHAWRTHPPKLIYTSPAHQYPTGAVLSVARRLELIAHARHCGAWLIEDDYDGEFRHTGEPIASMQGLVADAPVLYVGSFSKTMFPALRLGFVVLPRGIAAHSAVALREMLRGGHRLEQLALAHFIGSGEFGRHLGRMRRLYRERQQALRDALSAHFAPPQILGGDCGMHLTLRLPPHVDDRTLVERALPQGLTPRPLSGFALQPRAETNGLVIGYGNTSAERLAPAVDTLAALVREMEGKARRRAKAAPAAASSTMVRG</sequence>
<proteinExistence type="inferred from homology"/>
<keyword evidence="2" id="KW-0663">Pyridoxal phosphate</keyword>
<dbReference type="GO" id="GO:0030170">
    <property type="term" value="F:pyridoxal phosphate binding"/>
    <property type="evidence" value="ECO:0007669"/>
    <property type="project" value="InterPro"/>
</dbReference>
<keyword evidence="4" id="KW-0238">DNA-binding</keyword>
<evidence type="ECO:0000259" key="6">
    <source>
        <dbReference type="PROSITE" id="PS50949"/>
    </source>
</evidence>
<dbReference type="InterPro" id="IPR004839">
    <property type="entry name" value="Aminotransferase_I/II_large"/>
</dbReference>
<keyword evidence="7" id="KW-0808">Transferase</keyword>
<feature type="domain" description="HTH gntR-type" evidence="6">
    <location>
        <begin position="49"/>
        <end position="116"/>
    </location>
</feature>
<gene>
    <name evidence="7" type="ORF">BN2475_50089</name>
</gene>
<dbReference type="InterPro" id="IPR015421">
    <property type="entry name" value="PyrdxlP-dep_Trfase_major"/>
</dbReference>
<dbReference type="STRING" id="1247936.BN2475_50089"/>
<evidence type="ECO:0000256" key="3">
    <source>
        <dbReference type="ARBA" id="ARBA00023015"/>
    </source>
</evidence>
<dbReference type="EMBL" id="CYGX02000005">
    <property type="protein sequence ID" value="SIT35560.1"/>
    <property type="molecule type" value="Genomic_DNA"/>
</dbReference>
<evidence type="ECO:0000256" key="1">
    <source>
        <dbReference type="ARBA" id="ARBA00005384"/>
    </source>
</evidence>
<name>A0A1N7RKC8_9BURK</name>
<dbReference type="CDD" id="cd00609">
    <property type="entry name" value="AAT_like"/>
    <property type="match status" value="1"/>
</dbReference>
<evidence type="ECO:0000256" key="4">
    <source>
        <dbReference type="ARBA" id="ARBA00023125"/>
    </source>
</evidence>
<dbReference type="PROSITE" id="PS50949">
    <property type="entry name" value="HTH_GNTR"/>
    <property type="match status" value="1"/>
</dbReference>
<dbReference type="InterPro" id="IPR036388">
    <property type="entry name" value="WH-like_DNA-bd_sf"/>
</dbReference>
<dbReference type="PRINTS" id="PR00035">
    <property type="entry name" value="HTHGNTR"/>
</dbReference>
<dbReference type="CDD" id="cd07377">
    <property type="entry name" value="WHTH_GntR"/>
    <property type="match status" value="1"/>
</dbReference>
<dbReference type="AlphaFoldDB" id="A0A1N7RKC8"/>
<keyword evidence="7" id="KW-0032">Aminotransferase</keyword>
<comment type="similarity">
    <text evidence="1">In the C-terminal section; belongs to the class-I pyridoxal-phosphate-dependent aminotransferase family.</text>
</comment>
<dbReference type="InterPro" id="IPR036390">
    <property type="entry name" value="WH_DNA-bd_sf"/>
</dbReference>
<dbReference type="SUPFAM" id="SSF46785">
    <property type="entry name" value="Winged helix' DNA-binding domain"/>
    <property type="match status" value="1"/>
</dbReference>
<evidence type="ECO:0000256" key="5">
    <source>
        <dbReference type="ARBA" id="ARBA00023163"/>
    </source>
</evidence>
<keyword evidence="5" id="KW-0804">Transcription</keyword>
<dbReference type="GO" id="GO:0003700">
    <property type="term" value="F:DNA-binding transcription factor activity"/>
    <property type="evidence" value="ECO:0007669"/>
    <property type="project" value="InterPro"/>
</dbReference>
<accession>A0A1N7RKC8</accession>
<dbReference type="InterPro" id="IPR015424">
    <property type="entry name" value="PyrdxlP-dep_Trfase"/>
</dbReference>
<keyword evidence="3" id="KW-0805">Transcription regulation</keyword>
<protein>
    <submittedName>
        <fullName evidence="7">Transcriptional regulator, GntR family with aminotransferase domain</fullName>
    </submittedName>
</protein>
<reference evidence="7 8" key="1">
    <citation type="submission" date="2016-12" db="EMBL/GenBank/DDBJ databases">
        <authorList>
            <person name="Song W.-J."/>
            <person name="Kurnit D.M."/>
        </authorList>
    </citation>
    <scope>NUCLEOTIDE SEQUENCE [LARGE SCALE GENOMIC DNA]</scope>
    <source>
        <strain evidence="7 8">STM7296</strain>
    </source>
</reference>
<dbReference type="Pfam" id="PF00155">
    <property type="entry name" value="Aminotran_1_2"/>
    <property type="match status" value="1"/>
</dbReference>
<organism evidence="7 8">
    <name type="scientific">Paraburkholderia ribeironis</name>
    <dbReference type="NCBI Taxonomy" id="1247936"/>
    <lineage>
        <taxon>Bacteria</taxon>
        <taxon>Pseudomonadati</taxon>
        <taxon>Pseudomonadota</taxon>
        <taxon>Betaproteobacteria</taxon>
        <taxon>Burkholderiales</taxon>
        <taxon>Burkholderiaceae</taxon>
        <taxon>Paraburkholderia</taxon>
    </lineage>
</organism>
<dbReference type="Proteomes" id="UP000187012">
    <property type="component" value="Unassembled WGS sequence"/>
</dbReference>
<dbReference type="PANTHER" id="PTHR46577">
    <property type="entry name" value="HTH-TYPE TRANSCRIPTIONAL REGULATORY PROTEIN GABR"/>
    <property type="match status" value="1"/>
</dbReference>
<dbReference type="PANTHER" id="PTHR46577:SF1">
    <property type="entry name" value="HTH-TYPE TRANSCRIPTIONAL REGULATORY PROTEIN GABR"/>
    <property type="match status" value="1"/>
</dbReference>
<keyword evidence="8" id="KW-1185">Reference proteome</keyword>
<evidence type="ECO:0000313" key="7">
    <source>
        <dbReference type="EMBL" id="SIT35560.1"/>
    </source>
</evidence>
<evidence type="ECO:0000313" key="8">
    <source>
        <dbReference type="Proteomes" id="UP000187012"/>
    </source>
</evidence>
<dbReference type="SMART" id="SM00345">
    <property type="entry name" value="HTH_GNTR"/>
    <property type="match status" value="1"/>
</dbReference>
<dbReference type="Gene3D" id="3.40.640.10">
    <property type="entry name" value="Type I PLP-dependent aspartate aminotransferase-like (Major domain)"/>
    <property type="match status" value="1"/>
</dbReference>
<dbReference type="Pfam" id="PF00392">
    <property type="entry name" value="GntR"/>
    <property type="match status" value="1"/>
</dbReference>